<feature type="region of interest" description="Disordered" evidence="4">
    <location>
        <begin position="688"/>
        <end position="711"/>
    </location>
</feature>
<comment type="subcellular location">
    <subcellularLocation>
        <location evidence="1">Golgi apparatus</location>
    </subcellularLocation>
</comment>
<dbReference type="InterPro" id="IPR016024">
    <property type="entry name" value="ARM-type_fold"/>
</dbReference>
<dbReference type="SUPFAM" id="SSF48371">
    <property type="entry name" value="ARM repeat"/>
    <property type="match status" value="1"/>
</dbReference>
<organism evidence="7 8">
    <name type="scientific">Coccomyxa viridis</name>
    <dbReference type="NCBI Taxonomy" id="1274662"/>
    <lineage>
        <taxon>Eukaryota</taxon>
        <taxon>Viridiplantae</taxon>
        <taxon>Chlorophyta</taxon>
        <taxon>core chlorophytes</taxon>
        <taxon>Trebouxiophyceae</taxon>
        <taxon>Trebouxiophyceae incertae sedis</taxon>
        <taxon>Coccomyxaceae</taxon>
        <taxon>Coccomyxa</taxon>
    </lineage>
</organism>
<evidence type="ECO:0000313" key="8">
    <source>
        <dbReference type="Proteomes" id="UP001497392"/>
    </source>
</evidence>
<dbReference type="Gene3D" id="1.25.10.10">
    <property type="entry name" value="Leucine-rich Repeat Variant"/>
    <property type="match status" value="1"/>
</dbReference>
<reference evidence="7 8" key="1">
    <citation type="submission" date="2024-06" db="EMBL/GenBank/DDBJ databases">
        <authorList>
            <person name="Kraege A."/>
            <person name="Thomma B."/>
        </authorList>
    </citation>
    <scope>NUCLEOTIDE SEQUENCE [LARGE SCALE GENOMIC DNA]</scope>
</reference>
<evidence type="ECO:0000256" key="2">
    <source>
        <dbReference type="ARBA" id="ARBA00023034"/>
    </source>
</evidence>
<feature type="compositionally biased region" description="Basic and acidic residues" evidence="4">
    <location>
        <begin position="730"/>
        <end position="739"/>
    </location>
</feature>
<evidence type="ECO:0000256" key="4">
    <source>
        <dbReference type="SAM" id="MobiDB-lite"/>
    </source>
</evidence>
<gene>
    <name evidence="7" type="primary">g2734</name>
    <name evidence="7" type="ORF">VP750_LOCUS2344</name>
</gene>
<dbReference type="InterPro" id="IPR011989">
    <property type="entry name" value="ARM-like"/>
</dbReference>
<feature type="region of interest" description="Disordered" evidence="4">
    <location>
        <begin position="632"/>
        <end position="655"/>
    </location>
</feature>
<dbReference type="Proteomes" id="UP001497392">
    <property type="component" value="Unassembled WGS sequence"/>
</dbReference>
<dbReference type="InterPro" id="IPR006955">
    <property type="entry name" value="Uso1_p115_C"/>
</dbReference>
<keyword evidence="2" id="KW-0333">Golgi apparatus</keyword>
<dbReference type="Pfam" id="PF04871">
    <property type="entry name" value="Uso1_p115_C"/>
    <property type="match status" value="1"/>
</dbReference>
<comment type="caution">
    <text evidence="7">The sequence shown here is derived from an EMBL/GenBank/DDBJ whole genome shotgun (WGS) entry which is preliminary data.</text>
</comment>
<proteinExistence type="predicted"/>
<dbReference type="InterPro" id="IPR024095">
    <property type="entry name" value="Vesicle_P115"/>
</dbReference>
<dbReference type="Pfam" id="PF04869">
    <property type="entry name" value="Uso1_p115_head"/>
    <property type="match status" value="1"/>
</dbReference>
<feature type="region of interest" description="Disordered" evidence="4">
    <location>
        <begin position="832"/>
        <end position="860"/>
    </location>
</feature>
<feature type="region of interest" description="Disordered" evidence="4">
    <location>
        <begin position="730"/>
        <end position="765"/>
    </location>
</feature>
<dbReference type="EMBL" id="CAXHTA020000004">
    <property type="protein sequence ID" value="CAL5220685.1"/>
    <property type="molecule type" value="Genomic_DNA"/>
</dbReference>
<evidence type="ECO:0000256" key="1">
    <source>
        <dbReference type="ARBA" id="ARBA00004555"/>
    </source>
</evidence>
<evidence type="ECO:0000259" key="5">
    <source>
        <dbReference type="Pfam" id="PF04869"/>
    </source>
</evidence>
<evidence type="ECO:0000259" key="6">
    <source>
        <dbReference type="Pfam" id="PF04871"/>
    </source>
</evidence>
<feature type="domain" description="Vesicle tethering protein Uso1/P115-like head" evidence="5">
    <location>
        <begin position="374"/>
        <end position="680"/>
    </location>
</feature>
<accession>A0ABP1FL42</accession>
<evidence type="ECO:0000313" key="7">
    <source>
        <dbReference type="EMBL" id="CAL5220685.1"/>
    </source>
</evidence>
<dbReference type="PANTHER" id="PTHR10013">
    <property type="entry name" value="GENERAL VESICULAR TRANSPORT FACTOR P115"/>
    <property type="match status" value="1"/>
</dbReference>
<sequence>MNILRVAKGVGGFIAGSDVGRSDSQRVEALLQRISDGALPEERQDAVAELRDVLQSNPEAQQAVGSGFPVLLNALKTERGDQEMTRGILESLALAVQPNERSSRWQGADPAAINAELLAKNDEVVPLLLAFLKDGPQAASNFYVRYHTVQLLTALAAGGPYRLQKAILAAPMGVVQLMDLLGDSHEVVRNEAVLLLMSLTKSSPDIQKIAAFEGAFEHILKILKEEDWVMGGIIVQDCLDLLSHLLQNNIGNQLMFREVGHLSAFVKVLQLPADRYRRSLPKQVGINLAAAMSTTQLLSTPAAPSSGGQEKQQQECALANKAALVKLGILESLLALAVGSGGIPSCPVRTQALACIAKLIKGVPPHQAKLGDAKVTAASSASTPALQAILQVALSANDPAEATAAAGVIAGFCEEYREGQQMLAATFTPPTELSTPQQGGIEGTFGSQLAASLTGLRPSPMARAAGLLHHVVLNNAASKQAVLQASSAGAREGSLLVRCCRQLANMLASGQQGEPPVSLAVMMLLRLLITWAHDCAPALEALLAPPGHLPMLLELAQKRFGERTAIVNGLAAALLGVCAMELSQPITCLSSDPSASPERIAGNTVLEIIGSRIGMASYFSRIDALLQRPEFAQAPGKTPGTDNTAPSKGEQGTGTVGALAAPSIFDAAYVRWLSQLKDRMHKLAMSGLRRPSGEGLPAANGDSAEQPQDDQGTITALQREIDALKTQLRRAHEEKELRSKQQSNPAHEQELQTARAHAQQAAAASAQHVKELTALKGQLQQAEQEAVRWRSAANQAQATAAKLEADMEGLGTAYNMLETHSHEVEARLQELESTGVSSSKGKGAEDGKTAAEDDEEDSSGLDDLLVCLGQEEQKVAILRARLEDLGVDVDELLEAIGDREDDPPDA</sequence>
<feature type="domain" description="Uso1/p115-like vesicle tethering protein C-terminal" evidence="6">
    <location>
        <begin position="790"/>
        <end position="903"/>
    </location>
</feature>
<dbReference type="InterPro" id="IPR006953">
    <property type="entry name" value="Vesicle_Uso1_P115_head"/>
</dbReference>
<feature type="compositionally biased region" description="Basic and acidic residues" evidence="4">
    <location>
        <begin position="842"/>
        <end position="851"/>
    </location>
</feature>
<keyword evidence="3" id="KW-0175">Coiled coil</keyword>
<keyword evidence="8" id="KW-1185">Reference proteome</keyword>
<protein>
    <submittedName>
        <fullName evidence="7">G2734 protein</fullName>
    </submittedName>
</protein>
<dbReference type="PANTHER" id="PTHR10013:SF0">
    <property type="entry name" value="GENERAL VESICULAR TRANSPORT FACTOR P115"/>
    <property type="match status" value="1"/>
</dbReference>
<feature type="compositionally biased region" description="Low complexity" evidence="4">
    <location>
        <begin position="752"/>
        <end position="765"/>
    </location>
</feature>
<name>A0ABP1FL42_9CHLO</name>
<evidence type="ECO:0000256" key="3">
    <source>
        <dbReference type="ARBA" id="ARBA00023054"/>
    </source>
</evidence>